<feature type="transmembrane region" description="Helical" evidence="11">
    <location>
        <begin position="477"/>
        <end position="497"/>
    </location>
</feature>
<evidence type="ECO:0000256" key="1">
    <source>
        <dbReference type="ARBA" id="ARBA00004141"/>
    </source>
</evidence>
<feature type="disulfide bond" evidence="9">
    <location>
        <begin position="176"/>
        <end position="200"/>
    </location>
</feature>
<dbReference type="InterPro" id="IPR020067">
    <property type="entry name" value="Frizzled_dom"/>
</dbReference>
<evidence type="ECO:0000259" key="13">
    <source>
        <dbReference type="PROSITE" id="PS50261"/>
    </source>
</evidence>
<keyword evidence="15" id="KW-1185">Reference proteome</keyword>
<dbReference type="SMART" id="SM00063">
    <property type="entry name" value="FRI"/>
    <property type="match status" value="1"/>
</dbReference>
<feature type="transmembrane region" description="Helical" evidence="11">
    <location>
        <begin position="509"/>
        <end position="528"/>
    </location>
</feature>
<evidence type="ECO:0000256" key="5">
    <source>
        <dbReference type="ARBA" id="ARBA00022989"/>
    </source>
</evidence>
<protein>
    <submittedName>
        <fullName evidence="14">Frizzled 9</fullName>
    </submittedName>
</protein>
<accession>A0A4E0RXJ8</accession>
<dbReference type="InterPro" id="IPR015526">
    <property type="entry name" value="Frizzled/SFRP"/>
</dbReference>
<evidence type="ECO:0000256" key="2">
    <source>
        <dbReference type="ARBA" id="ARBA00008077"/>
    </source>
</evidence>
<feature type="transmembrane region" description="Helical" evidence="11">
    <location>
        <begin position="347"/>
        <end position="369"/>
    </location>
</feature>
<dbReference type="GO" id="GO:0005615">
    <property type="term" value="C:extracellular space"/>
    <property type="evidence" value="ECO:0007669"/>
    <property type="project" value="TreeGrafter"/>
</dbReference>
<feature type="transmembrane region" description="Helical" evidence="11">
    <location>
        <begin position="632"/>
        <end position="652"/>
    </location>
</feature>
<evidence type="ECO:0000313" key="14">
    <source>
        <dbReference type="EMBL" id="THD26667.1"/>
    </source>
</evidence>
<dbReference type="Proteomes" id="UP000230066">
    <property type="component" value="Unassembled WGS sequence"/>
</dbReference>
<feature type="domain" description="FZ" evidence="12">
    <location>
        <begin position="93"/>
        <end position="213"/>
    </location>
</feature>
<dbReference type="SMART" id="SM01330">
    <property type="entry name" value="Frizzled"/>
    <property type="match status" value="1"/>
</dbReference>
<feature type="compositionally biased region" description="Basic and acidic residues" evidence="10">
    <location>
        <begin position="769"/>
        <end position="778"/>
    </location>
</feature>
<keyword evidence="4 11" id="KW-0812">Transmembrane</keyword>
<feature type="region of interest" description="Disordered" evidence="10">
    <location>
        <begin position="760"/>
        <end position="784"/>
    </location>
</feature>
<evidence type="ECO:0000256" key="6">
    <source>
        <dbReference type="ARBA" id="ARBA00023136"/>
    </source>
</evidence>
<keyword evidence="6 11" id="KW-0472">Membrane</keyword>
<keyword evidence="5 11" id="KW-1133">Transmembrane helix</keyword>
<feature type="transmembrane region" description="Helical" evidence="11">
    <location>
        <begin position="548"/>
        <end position="574"/>
    </location>
</feature>
<dbReference type="GO" id="GO:0035567">
    <property type="term" value="P:non-canonical Wnt signaling pathway"/>
    <property type="evidence" value="ECO:0007669"/>
    <property type="project" value="TreeGrafter"/>
</dbReference>
<organism evidence="14 15">
    <name type="scientific">Fasciola hepatica</name>
    <name type="common">Liver fluke</name>
    <dbReference type="NCBI Taxonomy" id="6192"/>
    <lineage>
        <taxon>Eukaryota</taxon>
        <taxon>Metazoa</taxon>
        <taxon>Spiralia</taxon>
        <taxon>Lophotrochozoa</taxon>
        <taxon>Platyhelminthes</taxon>
        <taxon>Trematoda</taxon>
        <taxon>Digenea</taxon>
        <taxon>Plagiorchiida</taxon>
        <taxon>Echinostomata</taxon>
        <taxon>Echinostomatoidea</taxon>
        <taxon>Fasciolidae</taxon>
        <taxon>Fasciola</taxon>
    </lineage>
</organism>
<evidence type="ECO:0000256" key="7">
    <source>
        <dbReference type="ARBA" id="ARBA00023157"/>
    </source>
</evidence>
<feature type="transmembrane region" description="Helical" evidence="11">
    <location>
        <begin position="381"/>
        <end position="401"/>
    </location>
</feature>
<evidence type="ECO:0000256" key="10">
    <source>
        <dbReference type="SAM" id="MobiDB-lite"/>
    </source>
</evidence>
<dbReference type="GO" id="GO:0004888">
    <property type="term" value="F:transmembrane signaling receptor activity"/>
    <property type="evidence" value="ECO:0007669"/>
    <property type="project" value="InterPro"/>
</dbReference>
<comment type="similarity">
    <text evidence="2">Belongs to the G-protein coupled receptor Fz/Smo family.</text>
</comment>
<dbReference type="InterPro" id="IPR000539">
    <property type="entry name" value="Frizzled/Smoothened_7TM"/>
</dbReference>
<evidence type="ECO:0000256" key="3">
    <source>
        <dbReference type="ARBA" id="ARBA00022473"/>
    </source>
</evidence>
<dbReference type="Gene3D" id="1.10.2000.10">
    <property type="entry name" value="Frizzled cysteine-rich domain"/>
    <property type="match status" value="1"/>
</dbReference>
<evidence type="ECO:0000256" key="8">
    <source>
        <dbReference type="ARBA" id="ARBA00023170"/>
    </source>
</evidence>
<dbReference type="InterPro" id="IPR036790">
    <property type="entry name" value="Frizzled_dom_sf"/>
</dbReference>
<dbReference type="InterPro" id="IPR017981">
    <property type="entry name" value="GPCR_2-like_7TM"/>
</dbReference>
<dbReference type="Gene3D" id="1.20.1070.10">
    <property type="entry name" value="Rhodopsin 7-helix transmembrane proteins"/>
    <property type="match status" value="1"/>
</dbReference>
<evidence type="ECO:0000256" key="9">
    <source>
        <dbReference type="PROSITE-ProRule" id="PRU00090"/>
    </source>
</evidence>
<proteinExistence type="inferred from homology"/>
<feature type="transmembrane region" description="Helical" evidence="11">
    <location>
        <begin position="700"/>
        <end position="719"/>
    </location>
</feature>
<dbReference type="GO" id="GO:0017147">
    <property type="term" value="F:Wnt-protein binding"/>
    <property type="evidence" value="ECO:0007669"/>
    <property type="project" value="TreeGrafter"/>
</dbReference>
<sequence length="871" mass="97005">MAARLSLLFFVTINVVGLIVYSAPRKDENEWRPHINWNFSQGPVPRVSTKRLTRSKEFDAVSKVDIRQAEMPPLILDSSSTDDHQASILFEDDASNQCVPIHEPICQGIQYAHTRFPNPVGLASQDEAAKRMNDYRALISVGCSHYLKFFLCTVYFPMCTPQLNSMTTLQPCESLCRYVQSKCEPIMKSFSFPWPKELNCNSLPKSTAMCIQPQNYDLDQQSPLQQSASLLGQDFSGVGRQTIAELIPDLTQLFSPRRHGISNTDEQGPNNSKAALLSQSFARGSTKKQLFNDDVSIKVSRNVAYCRASELTILTEKTSTTIRNVTCAQQCHANVFYRPAEKQFSDIWLMIWSVLCVLSCSLTLLTFILDRARFAYPERPIVYISACYLFYSLGFVLRLGLGRDRVACREYVTTNPSPMAMLVSADTVLKQLPPISGAGKDGAGIPSSESYLILSGFEGTWCTVVFILLYYFGQASYIWWLMLSVTWFLSAACKWGSEGIETISSVLHMLAWALPALKTMIVLLMHRIDADELTGLCHIGHQDASSLLFFVTIPQICYLVIGLGFLILGFFSLVSVRSNLKHHAALLLISNRSQLGQHGQQVPSNGSTLFGSHMTAAQHGNVRRLDKLMAKVCIFSILYIIPTICVIGVNIYKYGNFPKWQRDLDRLDQRVGCLTAHGTNWARSDFCLEGLQFPSVEANMLQSFMSLVVGITSGMWVWCNRKTFTSWTHCVRTAKQPWNGTRKNGIPVAKVKTINGAASSDGHVLTDQMDPRTRRDKIPWSNGTNMKVINPFNAGKLKGQLAPSAGGLSSGNSSNEQTVRLVQRPNQYNPTFEQTPVTFCPSTNWTTSAAMSATHGHLLESHADIYPGNPS</sequence>
<feature type="transmembrane region" description="Helical" evidence="11">
    <location>
        <begin position="6"/>
        <end position="23"/>
    </location>
</feature>
<dbReference type="PRINTS" id="PR00489">
    <property type="entry name" value="FRIZZLED"/>
</dbReference>
<keyword evidence="8" id="KW-0675">Receptor</keyword>
<dbReference type="AlphaFoldDB" id="A0A4E0RXJ8"/>
<dbReference type="PROSITE" id="PS50261">
    <property type="entry name" value="G_PROTEIN_RECEP_F2_4"/>
    <property type="match status" value="1"/>
</dbReference>
<comment type="caution">
    <text evidence="9">Lacks conserved residue(s) required for the propagation of feature annotation.</text>
</comment>
<keyword evidence="7 9" id="KW-1015">Disulfide bond</keyword>
<dbReference type="Pfam" id="PF01534">
    <property type="entry name" value="Frizzled"/>
    <property type="match status" value="1"/>
</dbReference>
<comment type="caution">
    <text evidence="14">The sequence shown here is derived from an EMBL/GenBank/DDBJ whole genome shotgun (WGS) entry which is preliminary data.</text>
</comment>
<evidence type="ECO:0000256" key="11">
    <source>
        <dbReference type="SAM" id="Phobius"/>
    </source>
</evidence>
<dbReference type="PANTHER" id="PTHR11309">
    <property type="entry name" value="FRIZZLED"/>
    <property type="match status" value="1"/>
</dbReference>
<gene>
    <name evidence="14" type="ORF">D915_002622</name>
</gene>
<keyword evidence="3" id="KW-0217">Developmental protein</keyword>
<dbReference type="PANTHER" id="PTHR11309:SF99">
    <property type="entry name" value="FRIZZLED-4"/>
    <property type="match status" value="1"/>
</dbReference>
<feature type="disulfide bond" evidence="9">
    <location>
        <begin position="98"/>
        <end position="159"/>
    </location>
</feature>
<dbReference type="EMBL" id="JXXN02000665">
    <property type="protein sequence ID" value="THD26667.1"/>
    <property type="molecule type" value="Genomic_DNA"/>
</dbReference>
<dbReference type="Pfam" id="PF01392">
    <property type="entry name" value="Fz"/>
    <property type="match status" value="1"/>
</dbReference>
<feature type="disulfide bond" evidence="9">
    <location>
        <begin position="106"/>
        <end position="152"/>
    </location>
</feature>
<name>A0A4E0RXJ8_FASHE</name>
<dbReference type="SUPFAM" id="SSF63501">
    <property type="entry name" value="Frizzled cysteine-rich domain"/>
    <property type="match status" value="1"/>
</dbReference>
<comment type="subcellular location">
    <subcellularLocation>
        <location evidence="1">Membrane</location>
        <topology evidence="1">Multi-pass membrane protein</topology>
    </subcellularLocation>
</comment>
<feature type="transmembrane region" description="Helical" evidence="11">
    <location>
        <begin position="451"/>
        <end position="471"/>
    </location>
</feature>
<evidence type="ECO:0000313" key="15">
    <source>
        <dbReference type="Proteomes" id="UP000230066"/>
    </source>
</evidence>
<feature type="domain" description="G-protein coupled receptors family 2 profile 2" evidence="13">
    <location>
        <begin position="345"/>
        <end position="725"/>
    </location>
</feature>
<dbReference type="GO" id="GO:0060070">
    <property type="term" value="P:canonical Wnt signaling pathway"/>
    <property type="evidence" value="ECO:0007669"/>
    <property type="project" value="TreeGrafter"/>
</dbReference>
<dbReference type="PROSITE" id="PS50038">
    <property type="entry name" value="FZ"/>
    <property type="match status" value="1"/>
</dbReference>
<reference evidence="14" key="1">
    <citation type="submission" date="2019-03" db="EMBL/GenBank/DDBJ databases">
        <title>Improved annotation for the trematode Fasciola hepatica.</title>
        <authorList>
            <person name="Choi Y.-J."/>
            <person name="Martin J."/>
            <person name="Mitreva M."/>
        </authorList>
    </citation>
    <scope>NUCLEOTIDE SEQUENCE [LARGE SCALE GENOMIC DNA]</scope>
</reference>
<evidence type="ECO:0000259" key="12">
    <source>
        <dbReference type="PROSITE" id="PS50038"/>
    </source>
</evidence>
<evidence type="ECO:0000256" key="4">
    <source>
        <dbReference type="ARBA" id="ARBA00022692"/>
    </source>
</evidence>
<dbReference type="GO" id="GO:0016020">
    <property type="term" value="C:membrane"/>
    <property type="evidence" value="ECO:0007669"/>
    <property type="project" value="UniProtKB-SubCell"/>
</dbReference>